<protein>
    <submittedName>
        <fullName evidence="2">Putative ectonucleotide pyrophosphatase/phosphodiesterase family member 7-like</fullName>
    </submittedName>
</protein>
<dbReference type="SUPFAM" id="SSF53649">
    <property type="entry name" value="Alkaline phosphatase-like"/>
    <property type="match status" value="1"/>
</dbReference>
<feature type="signal peptide" evidence="1">
    <location>
        <begin position="1"/>
        <end position="25"/>
    </location>
</feature>
<comment type="caution">
    <text evidence="2">The sequence shown here is derived from an EMBL/GenBank/DDBJ whole genome shotgun (WGS) entry which is preliminary data.</text>
</comment>
<dbReference type="InterPro" id="IPR002591">
    <property type="entry name" value="Phosphodiest/P_Trfase"/>
</dbReference>
<gene>
    <name evidence="2" type="ORF">BSL78_13175</name>
</gene>
<proteinExistence type="predicted"/>
<dbReference type="OrthoDB" id="415411at2759"/>
<sequence>MMADSTRTIFMLGLQLLALLFGVDGFIASKKQKVILVLVDGLRWDKYGLELSSLQRFEDRGVRADWLNGVFVTYTVPNLYSIATGLYPESHGVIHNIVFNSTTKTRTVHFEDVVNITEWFDTGAEPVWVTAKEAGKKVGGIMYPGTGVPIKGVLSDRIVHLSHWSLTNYPMTDRALDAVSWIADDEFDLVLLYMNLPDYTLHESKIGTERSNHDIMRANTALNTLLDDVDRRGLWDTLNVIVVSDHGHVNIDKDKYVSLTDYIDEDDIEFSVMYGSALFQLMPRPGRLNKVYRQLVKANPVMHVYKKEDFPERFHYGNHPRNLPIIGFLDPGWHVHMTFNPLTDTVLNGSDHGFDNSAMEMKASFYAKGPAFKSNFRARPLESVDIYQMMCDILKLEAVPNNGSRPRYTKMMTGPSDDLQDIHTTYNIVITMSLLFTFVSLLMHGWPTLGSSYYVMSSIDA</sequence>
<dbReference type="Gene3D" id="3.40.720.10">
    <property type="entry name" value="Alkaline Phosphatase, subunit A"/>
    <property type="match status" value="1"/>
</dbReference>
<dbReference type="InterPro" id="IPR017850">
    <property type="entry name" value="Alkaline_phosphatase_core_sf"/>
</dbReference>
<keyword evidence="3" id="KW-1185">Reference proteome</keyword>
<dbReference type="PANTHER" id="PTHR10151">
    <property type="entry name" value="ECTONUCLEOTIDE PYROPHOSPHATASE/PHOSPHODIESTERASE"/>
    <property type="match status" value="1"/>
</dbReference>
<accession>A0A2G8KPT7</accession>
<name>A0A2G8KPT7_STIJA</name>
<reference evidence="2 3" key="1">
    <citation type="journal article" date="2017" name="PLoS Biol.">
        <title>The sea cucumber genome provides insights into morphological evolution and visceral regeneration.</title>
        <authorList>
            <person name="Zhang X."/>
            <person name="Sun L."/>
            <person name="Yuan J."/>
            <person name="Sun Y."/>
            <person name="Gao Y."/>
            <person name="Zhang L."/>
            <person name="Li S."/>
            <person name="Dai H."/>
            <person name="Hamel J.F."/>
            <person name="Liu C."/>
            <person name="Yu Y."/>
            <person name="Liu S."/>
            <person name="Lin W."/>
            <person name="Guo K."/>
            <person name="Jin S."/>
            <person name="Xu P."/>
            <person name="Storey K.B."/>
            <person name="Huan P."/>
            <person name="Zhang T."/>
            <person name="Zhou Y."/>
            <person name="Zhang J."/>
            <person name="Lin C."/>
            <person name="Li X."/>
            <person name="Xing L."/>
            <person name="Huo D."/>
            <person name="Sun M."/>
            <person name="Wang L."/>
            <person name="Mercier A."/>
            <person name="Li F."/>
            <person name="Yang H."/>
            <person name="Xiang J."/>
        </authorList>
    </citation>
    <scope>NUCLEOTIDE SEQUENCE [LARGE SCALE GENOMIC DNA]</scope>
    <source>
        <strain evidence="2">Shaxun</strain>
        <tissue evidence="2">Muscle</tissue>
    </source>
</reference>
<feature type="chain" id="PRO_5013634450" evidence="1">
    <location>
        <begin position="26"/>
        <end position="461"/>
    </location>
</feature>
<dbReference type="Gene3D" id="3.30.1360.180">
    <property type="match status" value="1"/>
</dbReference>
<dbReference type="CDD" id="cd16018">
    <property type="entry name" value="Enpp"/>
    <property type="match status" value="1"/>
</dbReference>
<organism evidence="2 3">
    <name type="scientific">Stichopus japonicus</name>
    <name type="common">Sea cucumber</name>
    <dbReference type="NCBI Taxonomy" id="307972"/>
    <lineage>
        <taxon>Eukaryota</taxon>
        <taxon>Metazoa</taxon>
        <taxon>Echinodermata</taxon>
        <taxon>Eleutherozoa</taxon>
        <taxon>Echinozoa</taxon>
        <taxon>Holothuroidea</taxon>
        <taxon>Aspidochirotacea</taxon>
        <taxon>Aspidochirotida</taxon>
        <taxon>Stichopodidae</taxon>
        <taxon>Apostichopus</taxon>
    </lineage>
</organism>
<dbReference type="AlphaFoldDB" id="A0A2G8KPT7"/>
<evidence type="ECO:0000256" key="1">
    <source>
        <dbReference type="SAM" id="SignalP"/>
    </source>
</evidence>
<keyword evidence="1" id="KW-0732">Signal</keyword>
<dbReference type="EMBL" id="MRZV01000440">
    <property type="protein sequence ID" value="PIK49968.1"/>
    <property type="molecule type" value="Genomic_DNA"/>
</dbReference>
<dbReference type="Pfam" id="PF01663">
    <property type="entry name" value="Phosphodiest"/>
    <property type="match status" value="1"/>
</dbReference>
<dbReference type="Proteomes" id="UP000230750">
    <property type="component" value="Unassembled WGS sequence"/>
</dbReference>
<evidence type="ECO:0000313" key="2">
    <source>
        <dbReference type="EMBL" id="PIK49968.1"/>
    </source>
</evidence>
<evidence type="ECO:0000313" key="3">
    <source>
        <dbReference type="Proteomes" id="UP000230750"/>
    </source>
</evidence>
<dbReference type="PANTHER" id="PTHR10151:SF126">
    <property type="entry name" value="ECTONUCLEOTIDE PYROPHOSPHATASE_PHOSPHODIESTERASE FAMILY MEMBER 7-LIKE"/>
    <property type="match status" value="1"/>
</dbReference>
<dbReference type="STRING" id="307972.A0A2G8KPT7"/>